<dbReference type="Proteomes" id="UP000199103">
    <property type="component" value="Chromosome I"/>
</dbReference>
<dbReference type="OrthoDB" id="3254248at2"/>
<sequence length="357" mass="37354">MIQEGGRLSTAEPVRVGGHAVGLPEGVYLAPLTRRLAAFAIDVLVPYALVLLGVMITVGDGPTVLAVVMLLLAIGWAVLLSWMVGTKAAGPGMRQLGLQIVGLHDGRPIGVGRALLRGVIISLLGLSFVGLIVLSALMVVQTRRQGWHDRAVDSVVIEERPLAPPRPRPAPAAADDAEAAGATADRTGERVDLVEDDAEEPVAAGARYAADPEPEAAAGAAAGGPEPESEPEQQEAVPSRAAVPAEPAWMIILEDGREIEIGRLVLIGRNPQPGSGEDDARLIKIRDEARTVSKTHLAIAVDGSDLLVTDRGSTNGSAVTDPDGGYQLLTADEPYRITDAGHLVSFGKHHVRIGRRA</sequence>
<evidence type="ECO:0000256" key="2">
    <source>
        <dbReference type="ARBA" id="ARBA00022475"/>
    </source>
</evidence>
<evidence type="ECO:0000256" key="6">
    <source>
        <dbReference type="ARBA" id="ARBA00023136"/>
    </source>
</evidence>
<dbReference type="GO" id="GO:0005886">
    <property type="term" value="C:plasma membrane"/>
    <property type="evidence" value="ECO:0007669"/>
    <property type="project" value="UniProtKB-SubCell"/>
</dbReference>
<evidence type="ECO:0000313" key="10">
    <source>
        <dbReference type="EMBL" id="SDS83309.1"/>
    </source>
</evidence>
<evidence type="ECO:0000256" key="3">
    <source>
        <dbReference type="ARBA" id="ARBA00022553"/>
    </source>
</evidence>
<feature type="transmembrane region" description="Helical" evidence="8">
    <location>
        <begin position="36"/>
        <end position="58"/>
    </location>
</feature>
<dbReference type="AlphaFoldDB" id="A0A1H1VGT2"/>
<keyword evidence="6 8" id="KW-0472">Membrane</keyword>
<dbReference type="PROSITE" id="PS50006">
    <property type="entry name" value="FHA_DOMAIN"/>
    <property type="match status" value="1"/>
</dbReference>
<evidence type="ECO:0000256" key="4">
    <source>
        <dbReference type="ARBA" id="ARBA00022692"/>
    </source>
</evidence>
<keyword evidence="3" id="KW-0597">Phosphoprotein</keyword>
<evidence type="ECO:0000256" key="8">
    <source>
        <dbReference type="SAM" id="Phobius"/>
    </source>
</evidence>
<evidence type="ECO:0000313" key="11">
    <source>
        <dbReference type="Proteomes" id="UP000199103"/>
    </source>
</evidence>
<evidence type="ECO:0000256" key="5">
    <source>
        <dbReference type="ARBA" id="ARBA00022989"/>
    </source>
</evidence>
<evidence type="ECO:0000256" key="1">
    <source>
        <dbReference type="ARBA" id="ARBA00004651"/>
    </source>
</evidence>
<keyword evidence="4 8" id="KW-0812">Transmembrane</keyword>
<comment type="subcellular location">
    <subcellularLocation>
        <location evidence="1">Cell membrane</location>
        <topology evidence="1">Multi-pass membrane protein</topology>
    </subcellularLocation>
</comment>
<organism evidence="10 11">
    <name type="scientific">Microlunatus soli</name>
    <dbReference type="NCBI Taxonomy" id="630515"/>
    <lineage>
        <taxon>Bacteria</taxon>
        <taxon>Bacillati</taxon>
        <taxon>Actinomycetota</taxon>
        <taxon>Actinomycetes</taxon>
        <taxon>Propionibacteriales</taxon>
        <taxon>Propionibacteriaceae</taxon>
        <taxon>Microlunatus</taxon>
    </lineage>
</organism>
<protein>
    <submittedName>
        <fullName evidence="10">Uncharacterized membrane protein YckC, RDD family</fullName>
    </submittedName>
</protein>
<keyword evidence="5 8" id="KW-1133">Transmembrane helix</keyword>
<dbReference type="Gene3D" id="2.60.200.20">
    <property type="match status" value="1"/>
</dbReference>
<dbReference type="PANTHER" id="PTHR36115:SF6">
    <property type="entry name" value="PROLINE-RICH ANTIGEN HOMOLOG"/>
    <property type="match status" value="1"/>
</dbReference>
<feature type="transmembrane region" description="Helical" evidence="8">
    <location>
        <begin position="114"/>
        <end position="140"/>
    </location>
</feature>
<dbReference type="PROSITE" id="PS50890">
    <property type="entry name" value="PUA"/>
    <property type="match status" value="1"/>
</dbReference>
<accession>A0A1H1VGT2</accession>
<dbReference type="CDD" id="cd00060">
    <property type="entry name" value="FHA"/>
    <property type="match status" value="1"/>
</dbReference>
<dbReference type="InterPro" id="IPR010432">
    <property type="entry name" value="RDD"/>
</dbReference>
<dbReference type="PANTHER" id="PTHR36115">
    <property type="entry name" value="PROLINE-RICH ANTIGEN HOMOLOG-RELATED"/>
    <property type="match status" value="1"/>
</dbReference>
<feature type="domain" description="FHA" evidence="9">
    <location>
        <begin position="265"/>
        <end position="320"/>
    </location>
</feature>
<reference evidence="10 11" key="1">
    <citation type="submission" date="2016-10" db="EMBL/GenBank/DDBJ databases">
        <authorList>
            <person name="de Groot N.N."/>
        </authorList>
    </citation>
    <scope>NUCLEOTIDE SEQUENCE [LARGE SCALE GENOMIC DNA]</scope>
    <source>
        <strain evidence="10 11">DSM 21800</strain>
    </source>
</reference>
<name>A0A1H1VGT2_9ACTN</name>
<gene>
    <name evidence="10" type="ORF">SAMN04489812_3185</name>
</gene>
<feature type="compositionally biased region" description="Low complexity" evidence="7">
    <location>
        <begin position="171"/>
        <end position="185"/>
    </location>
</feature>
<dbReference type="EMBL" id="LT629772">
    <property type="protein sequence ID" value="SDS83309.1"/>
    <property type="molecule type" value="Genomic_DNA"/>
</dbReference>
<feature type="region of interest" description="Disordered" evidence="7">
    <location>
        <begin position="158"/>
        <end position="242"/>
    </location>
</feature>
<keyword evidence="11" id="KW-1185">Reference proteome</keyword>
<dbReference type="InterPro" id="IPR000253">
    <property type="entry name" value="FHA_dom"/>
</dbReference>
<feature type="transmembrane region" description="Helical" evidence="8">
    <location>
        <begin position="64"/>
        <end position="84"/>
    </location>
</feature>
<dbReference type="InterPro" id="IPR051791">
    <property type="entry name" value="Pra-immunoreactive"/>
</dbReference>
<dbReference type="SUPFAM" id="SSF49879">
    <property type="entry name" value="SMAD/FHA domain"/>
    <property type="match status" value="1"/>
</dbReference>
<dbReference type="InterPro" id="IPR008984">
    <property type="entry name" value="SMAD_FHA_dom_sf"/>
</dbReference>
<proteinExistence type="predicted"/>
<dbReference type="Pfam" id="PF06271">
    <property type="entry name" value="RDD"/>
    <property type="match status" value="1"/>
</dbReference>
<keyword evidence="2" id="KW-1003">Cell membrane</keyword>
<evidence type="ECO:0000256" key="7">
    <source>
        <dbReference type="SAM" id="MobiDB-lite"/>
    </source>
</evidence>
<feature type="compositionally biased region" description="Low complexity" evidence="7">
    <location>
        <begin position="209"/>
        <end position="226"/>
    </location>
</feature>
<dbReference type="STRING" id="630515.SAMN04489812_3185"/>
<evidence type="ECO:0000259" key="9">
    <source>
        <dbReference type="PROSITE" id="PS50006"/>
    </source>
</evidence>